<reference evidence="1" key="2">
    <citation type="submission" date="2014-07" db="EMBL/GenBank/DDBJ databases">
        <authorList>
            <person name="Hull J."/>
        </authorList>
    </citation>
    <scope>NUCLEOTIDE SEQUENCE</scope>
</reference>
<proteinExistence type="predicted"/>
<dbReference type="AlphaFoldDB" id="A0A0A9W4B4"/>
<evidence type="ECO:0000313" key="1">
    <source>
        <dbReference type="EMBL" id="JAG02619.1"/>
    </source>
</evidence>
<gene>
    <name evidence="1" type="primary">mec-10</name>
    <name evidence="1" type="ORF">CM83_70750</name>
</gene>
<name>A0A0A9W4B4_LYGHE</name>
<reference evidence="1" key="1">
    <citation type="journal article" date="2014" name="PLoS ONE">
        <title>Transcriptome-Based Identification of ABC Transporters in the Western Tarnished Plant Bug Lygus hesperus.</title>
        <authorList>
            <person name="Hull J.J."/>
            <person name="Chaney K."/>
            <person name="Geib S.M."/>
            <person name="Fabrick J.A."/>
            <person name="Brent C.S."/>
            <person name="Walsh D."/>
            <person name="Lavine L.C."/>
        </authorList>
    </citation>
    <scope>NUCLEOTIDE SEQUENCE</scope>
</reference>
<accession>A0A0A9W4B4</accession>
<sequence>MRNEVFSYFPWTFESNGKKARVTSEFTGDVLCCLDVFVDTKVASEYPVEHREEIVTRTMCTTCVQDLLSSKIIQTSQLTRPSGLHCRFHEDSSGSYEFPGSNLDSYNKLFGPDMGDRLIQRLNTMSRSIE</sequence>
<organism evidence="1">
    <name type="scientific">Lygus hesperus</name>
    <name type="common">Western plant bug</name>
    <dbReference type="NCBI Taxonomy" id="30085"/>
    <lineage>
        <taxon>Eukaryota</taxon>
        <taxon>Metazoa</taxon>
        <taxon>Ecdysozoa</taxon>
        <taxon>Arthropoda</taxon>
        <taxon>Hexapoda</taxon>
        <taxon>Insecta</taxon>
        <taxon>Pterygota</taxon>
        <taxon>Neoptera</taxon>
        <taxon>Paraneoptera</taxon>
        <taxon>Hemiptera</taxon>
        <taxon>Heteroptera</taxon>
        <taxon>Panheteroptera</taxon>
        <taxon>Cimicomorpha</taxon>
        <taxon>Miridae</taxon>
        <taxon>Mirini</taxon>
        <taxon>Lygus</taxon>
    </lineage>
</organism>
<dbReference type="EMBL" id="GBHO01040985">
    <property type="protein sequence ID" value="JAG02619.1"/>
    <property type="molecule type" value="Transcribed_RNA"/>
</dbReference>
<protein>
    <submittedName>
        <fullName evidence="1">Degenerin mec-10</fullName>
    </submittedName>
</protein>